<dbReference type="GO" id="GO:0051205">
    <property type="term" value="P:protein insertion into membrane"/>
    <property type="evidence" value="ECO:0007669"/>
    <property type="project" value="TreeGrafter"/>
</dbReference>
<evidence type="ECO:0000313" key="5">
    <source>
        <dbReference type="EMBL" id="QCI24278.1"/>
    </source>
</evidence>
<reference evidence="5 6" key="1">
    <citation type="submission" date="2018-12" db="EMBL/GenBank/DDBJ databases">
        <authorList>
            <person name="Chong R.A."/>
        </authorList>
    </citation>
    <scope>NUCLEOTIDE SEQUENCE [LARGE SCALE GENOMIC DNA]</scope>
    <source>
        <strain evidence="5 6">Mst</strain>
    </source>
</reference>
<dbReference type="AlphaFoldDB" id="A0A4D6YEM6"/>
<dbReference type="PANTHER" id="PTHR37482">
    <property type="entry name" value="OUTER MEMBRANE PROTEIN ASSEMBLY FACTOR BAME"/>
    <property type="match status" value="1"/>
</dbReference>
<keyword evidence="2" id="KW-0472">Membrane</keyword>
<dbReference type="InterPro" id="IPR037873">
    <property type="entry name" value="BamE-like"/>
</dbReference>
<dbReference type="EMBL" id="CP034861">
    <property type="protein sequence ID" value="QCI24278.1"/>
    <property type="molecule type" value="Genomic_DNA"/>
</dbReference>
<sequence length="109" mass="13059">MYRNYVMNYKMISLLLIVVLLSNCSFLDKKSYSSDVFQEACFNQHNLEKIHSGMSRDEVIYIFGEPIISDIFNDEYHYVFYELKNKCTLNRKTLNLTFKNNKVLFFNIK</sequence>
<evidence type="ECO:0000256" key="1">
    <source>
        <dbReference type="ARBA" id="ARBA00022729"/>
    </source>
</evidence>
<accession>A0A4D6YEM6</accession>
<protein>
    <submittedName>
        <fullName evidence="5">Outer membrane protein assembly factor BamE</fullName>
    </submittedName>
</protein>
<proteinExistence type="predicted"/>
<dbReference type="GO" id="GO:0043165">
    <property type="term" value="P:Gram-negative-bacterium-type cell outer membrane assembly"/>
    <property type="evidence" value="ECO:0007669"/>
    <property type="project" value="TreeGrafter"/>
</dbReference>
<dbReference type="Proteomes" id="UP000298673">
    <property type="component" value="Chromosome"/>
</dbReference>
<dbReference type="Pfam" id="PF04355">
    <property type="entry name" value="BamE"/>
    <property type="match status" value="1"/>
</dbReference>
<dbReference type="InterPro" id="IPR026592">
    <property type="entry name" value="BamE"/>
</dbReference>
<evidence type="ECO:0000256" key="3">
    <source>
        <dbReference type="ARBA" id="ARBA00023237"/>
    </source>
</evidence>
<dbReference type="GO" id="GO:1990063">
    <property type="term" value="C:Bam protein complex"/>
    <property type="evidence" value="ECO:0007669"/>
    <property type="project" value="TreeGrafter"/>
</dbReference>
<dbReference type="OrthoDB" id="9808250at2"/>
<evidence type="ECO:0000259" key="4">
    <source>
        <dbReference type="Pfam" id="PF04355"/>
    </source>
</evidence>
<feature type="domain" description="Outer membrane protein assembly factor BamE" evidence="4">
    <location>
        <begin position="42"/>
        <end position="104"/>
    </location>
</feature>
<name>A0A4D6YEM6_9GAMM</name>
<reference evidence="5 6" key="2">
    <citation type="submission" date="2019-05" db="EMBL/GenBank/DDBJ databases">
        <title>Genome evolution of the obligate endosymbiont Buchnera aphidicola.</title>
        <authorList>
            <person name="Moran N.A."/>
        </authorList>
    </citation>
    <scope>NUCLEOTIDE SEQUENCE [LARGE SCALE GENOMIC DNA]</scope>
    <source>
        <strain evidence="5 6">Mst</strain>
    </source>
</reference>
<dbReference type="GO" id="GO:0030674">
    <property type="term" value="F:protein-macromolecule adaptor activity"/>
    <property type="evidence" value="ECO:0007669"/>
    <property type="project" value="TreeGrafter"/>
</dbReference>
<dbReference type="InterPro" id="IPR007450">
    <property type="entry name" value="BamE_dom"/>
</dbReference>
<evidence type="ECO:0000256" key="2">
    <source>
        <dbReference type="ARBA" id="ARBA00023136"/>
    </source>
</evidence>
<dbReference type="PANTHER" id="PTHR37482:SF1">
    <property type="entry name" value="OUTER MEMBRANE PROTEIN ASSEMBLY FACTOR BAME"/>
    <property type="match status" value="1"/>
</dbReference>
<keyword evidence="3" id="KW-0998">Cell outer membrane</keyword>
<gene>
    <name evidence="5" type="primary">bamE</name>
    <name evidence="5" type="ORF">D9V75_00895</name>
</gene>
<organism evidence="5 6">
    <name type="scientific">Buchnera aphidicola</name>
    <name type="common">Muscaphis stroyani</name>
    <dbReference type="NCBI Taxonomy" id="1241869"/>
    <lineage>
        <taxon>Bacteria</taxon>
        <taxon>Pseudomonadati</taxon>
        <taxon>Pseudomonadota</taxon>
        <taxon>Gammaproteobacteria</taxon>
        <taxon>Enterobacterales</taxon>
        <taxon>Erwiniaceae</taxon>
        <taxon>Buchnera</taxon>
    </lineage>
</organism>
<dbReference type="Gene3D" id="3.30.1450.10">
    <property type="match status" value="1"/>
</dbReference>
<evidence type="ECO:0000313" key="6">
    <source>
        <dbReference type="Proteomes" id="UP000298673"/>
    </source>
</evidence>
<keyword evidence="1" id="KW-0732">Signal</keyword>